<dbReference type="Proteomes" id="UP000885382">
    <property type="component" value="Unassembled WGS sequence"/>
</dbReference>
<organism evidence="1">
    <name type="scientific">Escherichia coli</name>
    <dbReference type="NCBI Taxonomy" id="562"/>
    <lineage>
        <taxon>Bacteria</taxon>
        <taxon>Pseudomonadati</taxon>
        <taxon>Pseudomonadota</taxon>
        <taxon>Gammaproteobacteria</taxon>
        <taxon>Enterobacterales</taxon>
        <taxon>Enterobacteriaceae</taxon>
        <taxon>Escherichia</taxon>
    </lineage>
</organism>
<sequence>RCPQRGRNNPAILTAAPFRGLPQPEAHGRIKFTDTVQLDEFRRALSCCVPAFNHVRRGGILKITTVLRIH</sequence>
<evidence type="ECO:0000313" key="1">
    <source>
        <dbReference type="EMBL" id="MJL96720.1"/>
    </source>
</evidence>
<name>A0A3R0N3S6_ECOLX</name>
<accession>A0A3R0N3S6</accession>
<dbReference type="AlphaFoldDB" id="A0A3R0N3S6"/>
<dbReference type="EMBL" id="RTJF01000136">
    <property type="protein sequence ID" value="MJL96720.1"/>
    <property type="molecule type" value="Genomic_DNA"/>
</dbReference>
<proteinExistence type="predicted"/>
<reference evidence="1" key="1">
    <citation type="submission" date="2018-06" db="EMBL/GenBank/DDBJ databases">
        <authorList>
            <person name="Ashton P.M."/>
            <person name="Dallman T."/>
            <person name="Nair S."/>
            <person name="De Pinna E."/>
            <person name="Peters T."/>
            <person name="Grant K."/>
        </authorList>
    </citation>
    <scope>NUCLEOTIDE SEQUENCE [LARGE SCALE GENOMIC DNA]</scope>
    <source>
        <strain evidence="1">462023</strain>
    </source>
</reference>
<protein>
    <submittedName>
        <fullName evidence="1">Uncharacterized protein</fullName>
    </submittedName>
</protein>
<feature type="non-terminal residue" evidence="1">
    <location>
        <position position="1"/>
    </location>
</feature>
<gene>
    <name evidence="1" type="ORF">DNX30_29475</name>
</gene>
<comment type="caution">
    <text evidence="1">The sequence shown here is derived from an EMBL/GenBank/DDBJ whole genome shotgun (WGS) entry which is preliminary data.</text>
</comment>